<dbReference type="Proteomes" id="UP000446866">
    <property type="component" value="Unassembled WGS sequence"/>
</dbReference>
<protein>
    <submittedName>
        <fullName evidence="2">Winged helix-turn-helix transcriptional regulator</fullName>
    </submittedName>
</protein>
<sequence length="145" mass="16277">MKTILSPEYLEFNRLYKEECDIYREISLRLGASNSAISILYDLCLLGGGCTQKDICENSFLSKQTVNSAIRKLEADGYIYLEKGHGRSTHIYLTASGEKIVEEKILPVMEMENRAFSALGADGILLSKLMTAYLANLRSQVEQLK</sequence>
<dbReference type="SMART" id="SM00347">
    <property type="entry name" value="HTH_MARR"/>
    <property type="match status" value="1"/>
</dbReference>
<accession>A0A845QN22</accession>
<dbReference type="AlphaFoldDB" id="A0A845QN22"/>
<evidence type="ECO:0000259" key="1">
    <source>
        <dbReference type="SMART" id="SM00347"/>
    </source>
</evidence>
<evidence type="ECO:0000313" key="2">
    <source>
        <dbReference type="EMBL" id="NBH62097.1"/>
    </source>
</evidence>
<dbReference type="SUPFAM" id="SSF46785">
    <property type="entry name" value="Winged helix' DNA-binding domain"/>
    <property type="match status" value="1"/>
</dbReference>
<gene>
    <name evidence="2" type="ORF">D0435_10580</name>
</gene>
<dbReference type="InterPro" id="IPR036388">
    <property type="entry name" value="WH-like_DNA-bd_sf"/>
</dbReference>
<feature type="domain" description="HTH marR-type" evidence="1">
    <location>
        <begin position="25"/>
        <end position="124"/>
    </location>
</feature>
<dbReference type="GO" id="GO:0003700">
    <property type="term" value="F:DNA-binding transcription factor activity"/>
    <property type="evidence" value="ECO:0007669"/>
    <property type="project" value="InterPro"/>
</dbReference>
<reference evidence="2 3" key="1">
    <citation type="submission" date="2018-08" db="EMBL/GenBank/DDBJ databases">
        <title>Murine metabolic-syndrome-specific gut microbial biobank.</title>
        <authorList>
            <person name="Liu C."/>
        </authorList>
    </citation>
    <scope>NUCLEOTIDE SEQUENCE [LARGE SCALE GENOMIC DNA]</scope>
    <source>
        <strain evidence="2 3">28</strain>
    </source>
</reference>
<name>A0A845QN22_9FIRM</name>
<proteinExistence type="predicted"/>
<dbReference type="Gene3D" id="1.10.10.10">
    <property type="entry name" value="Winged helix-like DNA-binding domain superfamily/Winged helix DNA-binding domain"/>
    <property type="match status" value="1"/>
</dbReference>
<dbReference type="InterPro" id="IPR000835">
    <property type="entry name" value="HTH_MarR-typ"/>
</dbReference>
<organism evidence="2 3">
    <name type="scientific">Anaerotruncus colihominis</name>
    <dbReference type="NCBI Taxonomy" id="169435"/>
    <lineage>
        <taxon>Bacteria</taxon>
        <taxon>Bacillati</taxon>
        <taxon>Bacillota</taxon>
        <taxon>Clostridia</taxon>
        <taxon>Eubacteriales</taxon>
        <taxon>Oscillospiraceae</taxon>
        <taxon>Anaerotruncus</taxon>
    </lineage>
</organism>
<dbReference type="Pfam" id="PF12802">
    <property type="entry name" value="MarR_2"/>
    <property type="match status" value="1"/>
</dbReference>
<comment type="caution">
    <text evidence="2">The sequence shown here is derived from an EMBL/GenBank/DDBJ whole genome shotgun (WGS) entry which is preliminary data.</text>
</comment>
<dbReference type="RefSeq" id="WP_160202384.1">
    <property type="nucleotide sequence ID" value="NZ_QXWK01000019.1"/>
</dbReference>
<evidence type="ECO:0000313" key="3">
    <source>
        <dbReference type="Proteomes" id="UP000446866"/>
    </source>
</evidence>
<dbReference type="InterPro" id="IPR036390">
    <property type="entry name" value="WH_DNA-bd_sf"/>
</dbReference>
<dbReference type="EMBL" id="QXWK01000019">
    <property type="protein sequence ID" value="NBH62097.1"/>
    <property type="molecule type" value="Genomic_DNA"/>
</dbReference>
<keyword evidence="3" id="KW-1185">Reference proteome</keyword>